<evidence type="ECO:0000313" key="3">
    <source>
        <dbReference type="Proteomes" id="UP000242243"/>
    </source>
</evidence>
<dbReference type="Proteomes" id="UP000321547">
    <property type="component" value="Unassembled WGS sequence"/>
</dbReference>
<evidence type="ECO:0000313" key="4">
    <source>
        <dbReference type="Proteomes" id="UP000321547"/>
    </source>
</evidence>
<dbReference type="EMBL" id="FOXC01000021">
    <property type="protein sequence ID" value="SFP44684.1"/>
    <property type="molecule type" value="Genomic_DNA"/>
</dbReference>
<reference evidence="1 4" key="2">
    <citation type="submission" date="2019-07" db="EMBL/GenBank/DDBJ databases">
        <title>Whole genome shotgun sequence of Halolactibacillus halophilus NBRC 100868.</title>
        <authorList>
            <person name="Hosoyama A."/>
            <person name="Uohara A."/>
            <person name="Ohji S."/>
            <person name="Ichikawa N."/>
        </authorList>
    </citation>
    <scope>NUCLEOTIDE SEQUENCE [LARGE SCALE GENOMIC DNA]</scope>
    <source>
        <strain evidence="1 4">NBRC 100868</strain>
    </source>
</reference>
<sequence>MKLNLQGENRYILFAVFTFPYSLHQVCFISLKEDSQNFSDIFSRFTDRVGGTPTELLVDNMRLARKKQTDSSKEKQLTRLFNELADYYQFNVRFCANQAPNQKS</sequence>
<organism evidence="2 3">
    <name type="scientific">Halolactibacillus halophilus</name>
    <dbReference type="NCBI Taxonomy" id="306540"/>
    <lineage>
        <taxon>Bacteria</taxon>
        <taxon>Bacillati</taxon>
        <taxon>Bacillota</taxon>
        <taxon>Bacilli</taxon>
        <taxon>Bacillales</taxon>
        <taxon>Bacillaceae</taxon>
        <taxon>Halolactibacillus</taxon>
    </lineage>
</organism>
<proteinExistence type="predicted"/>
<accession>A0A1I5QEE9</accession>
<name>A0A1I5QEE9_9BACI</name>
<evidence type="ECO:0000313" key="1">
    <source>
        <dbReference type="EMBL" id="GEM02097.1"/>
    </source>
</evidence>
<dbReference type="EMBL" id="BJWI01000024">
    <property type="protein sequence ID" value="GEM02097.1"/>
    <property type="molecule type" value="Genomic_DNA"/>
</dbReference>
<gene>
    <name evidence="1" type="ORF">HHA03_16290</name>
    <name evidence="2" type="ORF">SAMN05421839_1218</name>
</gene>
<keyword evidence="4" id="KW-1185">Reference proteome</keyword>
<evidence type="ECO:0000313" key="2">
    <source>
        <dbReference type="EMBL" id="SFP44684.1"/>
    </source>
</evidence>
<protein>
    <recommendedName>
        <fullName evidence="5">Integrase core domain-containing protein</fullName>
    </recommendedName>
</protein>
<evidence type="ECO:0008006" key="5">
    <source>
        <dbReference type="Google" id="ProtNLM"/>
    </source>
</evidence>
<reference evidence="2 3" key="1">
    <citation type="submission" date="2016-10" db="EMBL/GenBank/DDBJ databases">
        <authorList>
            <person name="de Groot N.N."/>
        </authorList>
    </citation>
    <scope>NUCLEOTIDE SEQUENCE [LARGE SCALE GENOMIC DNA]</scope>
    <source>
        <strain evidence="2 3">DSM 17073</strain>
    </source>
</reference>
<dbReference type="RefSeq" id="WP_089832278.1">
    <property type="nucleotide sequence ID" value="NZ_BJWI01000024.1"/>
</dbReference>
<dbReference type="AlphaFoldDB" id="A0A1I5QEE9"/>
<dbReference type="STRING" id="306540.SAMN05421839_1218"/>
<dbReference type="OrthoDB" id="92877at2"/>
<dbReference type="Proteomes" id="UP000242243">
    <property type="component" value="Unassembled WGS sequence"/>
</dbReference>